<sequence length="200" mass="23407">MKKRVALFFIIGGRVIIFILLIVFYLYLYNLNVDVWKMSRFQKNLFYSWQNRKTAKFLSKLASNSRIYKSYILYESLRDLSTWQKDTWRGERLAIRGTESNHEGDISQGISFDTVNFQAVPVEWDKKNRILRALVNGNEYKFYIDNSTLVYEASRYKPITLIGRGVSVADHLMRGQTINLFVLDEDGLLVILDALILLET</sequence>
<dbReference type="AlphaFoldDB" id="A0A1F6AYX8"/>
<proteinExistence type="predicted"/>
<evidence type="ECO:0000313" key="2">
    <source>
        <dbReference type="EMBL" id="OGG29899.1"/>
    </source>
</evidence>
<evidence type="ECO:0000313" key="3">
    <source>
        <dbReference type="Proteomes" id="UP000178461"/>
    </source>
</evidence>
<keyword evidence="1" id="KW-0472">Membrane</keyword>
<reference evidence="2 3" key="1">
    <citation type="journal article" date="2016" name="Nat. Commun.">
        <title>Thousands of microbial genomes shed light on interconnected biogeochemical processes in an aquifer system.</title>
        <authorList>
            <person name="Anantharaman K."/>
            <person name="Brown C.T."/>
            <person name="Hug L.A."/>
            <person name="Sharon I."/>
            <person name="Castelle C.J."/>
            <person name="Probst A.J."/>
            <person name="Thomas B.C."/>
            <person name="Singh A."/>
            <person name="Wilkins M.J."/>
            <person name="Karaoz U."/>
            <person name="Brodie E.L."/>
            <person name="Williams K.H."/>
            <person name="Hubbard S.S."/>
            <person name="Banfield J.F."/>
        </authorList>
    </citation>
    <scope>NUCLEOTIDE SEQUENCE [LARGE SCALE GENOMIC DNA]</scope>
</reference>
<evidence type="ECO:0000256" key="1">
    <source>
        <dbReference type="SAM" id="Phobius"/>
    </source>
</evidence>
<name>A0A1F6AYX8_9BACT</name>
<accession>A0A1F6AYX8</accession>
<organism evidence="2 3">
    <name type="scientific">Candidatus Gottesmanbacteria bacterium RIFCSPLOWO2_01_FULL_46_21</name>
    <dbReference type="NCBI Taxonomy" id="1798393"/>
    <lineage>
        <taxon>Bacteria</taxon>
        <taxon>Candidatus Gottesmaniibacteriota</taxon>
    </lineage>
</organism>
<comment type="caution">
    <text evidence="2">The sequence shown here is derived from an EMBL/GenBank/DDBJ whole genome shotgun (WGS) entry which is preliminary data.</text>
</comment>
<keyword evidence="1" id="KW-0812">Transmembrane</keyword>
<dbReference type="Proteomes" id="UP000178461">
    <property type="component" value="Unassembled WGS sequence"/>
</dbReference>
<feature type="transmembrane region" description="Helical" evidence="1">
    <location>
        <begin position="6"/>
        <end position="28"/>
    </location>
</feature>
<gene>
    <name evidence="2" type="ORF">A2971_05180</name>
</gene>
<keyword evidence="1" id="KW-1133">Transmembrane helix</keyword>
<dbReference type="EMBL" id="MFJW01000012">
    <property type="protein sequence ID" value="OGG29899.1"/>
    <property type="molecule type" value="Genomic_DNA"/>
</dbReference>
<protein>
    <submittedName>
        <fullName evidence="2">Uncharacterized protein</fullName>
    </submittedName>
</protein>